<dbReference type="Proteomes" id="UP000178240">
    <property type="component" value="Unassembled WGS sequence"/>
</dbReference>
<proteinExistence type="predicted"/>
<dbReference type="AlphaFoldDB" id="A0A1G1Y041"/>
<name>A0A1G1Y041_9BACT</name>
<dbReference type="EMBL" id="MHIE01000016">
    <property type="protein sequence ID" value="OGY45642.1"/>
    <property type="molecule type" value="Genomic_DNA"/>
</dbReference>
<organism evidence="1 2">
    <name type="scientific">Candidatus Buchananbacteria bacterium RIFCSPHIGHO2_01_FULL_44_11</name>
    <dbReference type="NCBI Taxonomy" id="1797535"/>
    <lineage>
        <taxon>Bacteria</taxon>
        <taxon>Candidatus Buchananiibacteriota</taxon>
    </lineage>
</organism>
<reference evidence="1 2" key="1">
    <citation type="journal article" date="2016" name="Nat. Commun.">
        <title>Thousands of microbial genomes shed light on interconnected biogeochemical processes in an aquifer system.</title>
        <authorList>
            <person name="Anantharaman K."/>
            <person name="Brown C.T."/>
            <person name="Hug L.A."/>
            <person name="Sharon I."/>
            <person name="Castelle C.J."/>
            <person name="Probst A.J."/>
            <person name="Thomas B.C."/>
            <person name="Singh A."/>
            <person name="Wilkins M.J."/>
            <person name="Karaoz U."/>
            <person name="Brodie E.L."/>
            <person name="Williams K.H."/>
            <person name="Hubbard S.S."/>
            <person name="Banfield J.F."/>
        </authorList>
    </citation>
    <scope>NUCLEOTIDE SEQUENCE [LARGE SCALE GENOMIC DNA]</scope>
</reference>
<evidence type="ECO:0000313" key="2">
    <source>
        <dbReference type="Proteomes" id="UP000178240"/>
    </source>
</evidence>
<comment type="caution">
    <text evidence="1">The sequence shown here is derived from an EMBL/GenBank/DDBJ whole genome shotgun (WGS) entry which is preliminary data.</text>
</comment>
<protein>
    <submittedName>
        <fullName evidence="1">Uncharacterized protein</fullName>
    </submittedName>
</protein>
<sequence>MNHIRKPEHHNYQASEILSLQLIKNMVKFKKQSAAQKAENLITVNTGKADYPIRNNDRSLTRCSYDIVSAQTKLYD</sequence>
<gene>
    <name evidence="1" type="ORF">A2744_03075</name>
</gene>
<dbReference type="STRING" id="1797535.A2744_03075"/>
<accession>A0A1G1Y041</accession>
<evidence type="ECO:0000313" key="1">
    <source>
        <dbReference type="EMBL" id="OGY45642.1"/>
    </source>
</evidence>